<dbReference type="GO" id="GO:0005634">
    <property type="term" value="C:nucleus"/>
    <property type="evidence" value="ECO:0007669"/>
    <property type="project" value="TreeGrafter"/>
</dbReference>
<dbReference type="Proteomes" id="UP000799324">
    <property type="component" value="Unassembled WGS sequence"/>
</dbReference>
<keyword evidence="4" id="KW-1185">Reference proteome</keyword>
<feature type="compositionally biased region" description="Polar residues" evidence="1">
    <location>
        <begin position="7"/>
        <end position="16"/>
    </location>
</feature>
<dbReference type="InterPro" id="IPR051485">
    <property type="entry name" value="SR-CTD_assoc_factor"/>
</dbReference>
<feature type="region of interest" description="Disordered" evidence="1">
    <location>
        <begin position="1"/>
        <end position="138"/>
    </location>
</feature>
<dbReference type="PROSITE" id="PS50128">
    <property type="entry name" value="SURP"/>
    <property type="match status" value="1"/>
</dbReference>
<feature type="compositionally biased region" description="Polar residues" evidence="1">
    <location>
        <begin position="694"/>
        <end position="705"/>
    </location>
</feature>
<reference evidence="3" key="1">
    <citation type="journal article" date="2020" name="Stud. Mycol.">
        <title>101 Dothideomycetes genomes: a test case for predicting lifestyles and emergence of pathogens.</title>
        <authorList>
            <person name="Haridas S."/>
            <person name="Albert R."/>
            <person name="Binder M."/>
            <person name="Bloem J."/>
            <person name="Labutti K."/>
            <person name="Salamov A."/>
            <person name="Andreopoulos B."/>
            <person name="Baker S."/>
            <person name="Barry K."/>
            <person name="Bills G."/>
            <person name="Bluhm B."/>
            <person name="Cannon C."/>
            <person name="Castanera R."/>
            <person name="Culley D."/>
            <person name="Daum C."/>
            <person name="Ezra D."/>
            <person name="Gonzalez J."/>
            <person name="Henrissat B."/>
            <person name="Kuo A."/>
            <person name="Liang C."/>
            <person name="Lipzen A."/>
            <person name="Lutzoni F."/>
            <person name="Magnuson J."/>
            <person name="Mondo S."/>
            <person name="Nolan M."/>
            <person name="Ohm R."/>
            <person name="Pangilinan J."/>
            <person name="Park H.-J."/>
            <person name="Ramirez L."/>
            <person name="Alfaro M."/>
            <person name="Sun H."/>
            <person name="Tritt A."/>
            <person name="Yoshinaga Y."/>
            <person name="Zwiers L.-H."/>
            <person name="Turgeon B."/>
            <person name="Goodwin S."/>
            <person name="Spatafora J."/>
            <person name="Crous P."/>
            <person name="Grigoriev I."/>
        </authorList>
    </citation>
    <scope>NUCLEOTIDE SEQUENCE</scope>
    <source>
        <strain evidence="3">CBS 122681</strain>
    </source>
</reference>
<dbReference type="Pfam" id="PF01805">
    <property type="entry name" value="Surp"/>
    <property type="match status" value="1"/>
</dbReference>
<feature type="compositionally biased region" description="Low complexity" evidence="1">
    <location>
        <begin position="111"/>
        <end position="122"/>
    </location>
</feature>
<dbReference type="InterPro" id="IPR035967">
    <property type="entry name" value="SWAP/Surp_sf"/>
</dbReference>
<feature type="region of interest" description="Disordered" evidence="1">
    <location>
        <begin position="610"/>
        <end position="714"/>
    </location>
</feature>
<dbReference type="PANTHER" id="PTHR23140">
    <property type="entry name" value="RNA PROCESSING PROTEIN LD23810P"/>
    <property type="match status" value="1"/>
</dbReference>
<feature type="domain" description="SURP motif" evidence="2">
    <location>
        <begin position="308"/>
        <end position="353"/>
    </location>
</feature>
<dbReference type="EMBL" id="MU004299">
    <property type="protein sequence ID" value="KAF2660560.1"/>
    <property type="molecule type" value="Genomic_DNA"/>
</dbReference>
<protein>
    <recommendedName>
        <fullName evidence="2">SURP motif domain-containing protein</fullName>
    </recommendedName>
</protein>
<dbReference type="SUPFAM" id="SSF109905">
    <property type="entry name" value="Surp module (SWAP domain)"/>
    <property type="match status" value="1"/>
</dbReference>
<feature type="compositionally biased region" description="Low complexity" evidence="1">
    <location>
        <begin position="677"/>
        <end position="693"/>
    </location>
</feature>
<dbReference type="InterPro" id="IPR000061">
    <property type="entry name" value="Surp"/>
</dbReference>
<feature type="compositionally biased region" description="Polar residues" evidence="1">
    <location>
        <begin position="662"/>
        <end position="676"/>
    </location>
</feature>
<evidence type="ECO:0000259" key="2">
    <source>
        <dbReference type="PROSITE" id="PS50128"/>
    </source>
</evidence>
<organism evidence="3 4">
    <name type="scientific">Lophiostoma macrostomum CBS 122681</name>
    <dbReference type="NCBI Taxonomy" id="1314788"/>
    <lineage>
        <taxon>Eukaryota</taxon>
        <taxon>Fungi</taxon>
        <taxon>Dikarya</taxon>
        <taxon>Ascomycota</taxon>
        <taxon>Pezizomycotina</taxon>
        <taxon>Dothideomycetes</taxon>
        <taxon>Pleosporomycetidae</taxon>
        <taxon>Pleosporales</taxon>
        <taxon>Lophiostomataceae</taxon>
        <taxon>Lophiostoma</taxon>
    </lineage>
</organism>
<feature type="compositionally biased region" description="Basic and acidic residues" evidence="1">
    <location>
        <begin position="47"/>
        <end position="73"/>
    </location>
</feature>
<dbReference type="PANTHER" id="PTHR23140:SF0">
    <property type="entry name" value="U2 SNRNP-ASSOCIATED SURP MOTIF-CONTAINING PROTEIN"/>
    <property type="match status" value="1"/>
</dbReference>
<accession>A0A6A6TL38</accession>
<proteinExistence type="predicted"/>
<feature type="compositionally biased region" description="Basic and acidic residues" evidence="1">
    <location>
        <begin position="610"/>
        <end position="635"/>
    </location>
</feature>
<evidence type="ECO:0000256" key="1">
    <source>
        <dbReference type="SAM" id="MobiDB-lite"/>
    </source>
</evidence>
<sequence length="757" mass="85251">MDPLKESPTSTPTEQVPPTKAKDEAPVEPFKMSFKISLSKKQLNAKAKAEQEEKDRQEEEDRKRVLADFLNEHGDDEDGADDAGQAGESGVYLPQGARRHHAARARSMKSGPGTLPTGPRLGNSYAPGFGAPQGPLRALQNNRRDDEAFKTVIAKASNLPPDMKSEDFEDVFADFKKLKIVKVEKLPTPRGPPPTGRPTVSMKIHFDKDVTPRDLDDAINKLNDKKYIRCGYYLHLDRFLGDRPEPVSRKLPFGAREIHLEVTKDFAPTAELSGRSEAGGRGRLPRPKDRVRTVITAYPPSDPYMLKLVHITIEGIMKGGMEFEASLMNIPHVQKDERWAFLYDASHPVARYYRYRTYQLANNGVLPPNNEIFEGCGEWVGGDPLPDEFATRPEHLDRRNLKELRPDYEDDSIRGSEKVIDPYPGQPESTNGILTPMSRTMLIHLLGSIPPTPAQNHEIAPVSLFAINHATRGMDEIIRLLVWNILKPFSMSTISNPKYRPIFDENGVDTRLRRSLHEATVNALRVVFDVVMTTHKEGGKAWKYRDAIGKELRDRNIFEYLGTLDKRLDMGRQRKADYVVEVDNVIGTWRKEWTFGSELLDHFDNAFNGPRREREMAEEQKKKAEKRERSGKERNQTIGKVLAKGGAEDEDPRTDVDEQRTIENTNDSEQPPSTVNQSGSSSLQLSSHSTTSQIGRNRSVSPNRSISKEEVNPKSAYWAEQSLLKTANAADIPGETAAARARRTRPKAEDMFASDED</sequence>
<feature type="compositionally biased region" description="Basic residues" evidence="1">
    <location>
        <begin position="97"/>
        <end position="107"/>
    </location>
</feature>
<dbReference type="Gene3D" id="1.10.10.790">
    <property type="entry name" value="Surp module"/>
    <property type="match status" value="1"/>
</dbReference>
<evidence type="ECO:0000313" key="4">
    <source>
        <dbReference type="Proteomes" id="UP000799324"/>
    </source>
</evidence>
<dbReference type="AlphaFoldDB" id="A0A6A6TL38"/>
<dbReference type="GO" id="GO:0006396">
    <property type="term" value="P:RNA processing"/>
    <property type="evidence" value="ECO:0007669"/>
    <property type="project" value="InterPro"/>
</dbReference>
<dbReference type="OrthoDB" id="377209at2759"/>
<feature type="region of interest" description="Disordered" evidence="1">
    <location>
        <begin position="726"/>
        <end position="757"/>
    </location>
</feature>
<gene>
    <name evidence="3" type="ORF">K491DRAFT_688301</name>
</gene>
<dbReference type="GO" id="GO:0003723">
    <property type="term" value="F:RNA binding"/>
    <property type="evidence" value="ECO:0007669"/>
    <property type="project" value="InterPro"/>
</dbReference>
<name>A0A6A6TL38_9PLEO</name>
<evidence type="ECO:0000313" key="3">
    <source>
        <dbReference type="EMBL" id="KAF2660560.1"/>
    </source>
</evidence>